<evidence type="ECO:0000313" key="2">
    <source>
        <dbReference type="Proteomes" id="UP000789570"/>
    </source>
</evidence>
<feature type="non-terminal residue" evidence="1">
    <location>
        <position position="235"/>
    </location>
</feature>
<dbReference type="AlphaFoldDB" id="A0A9N9IWR1"/>
<name>A0A9N9IWR1_9GLOM</name>
<reference evidence="1" key="1">
    <citation type="submission" date="2021-06" db="EMBL/GenBank/DDBJ databases">
        <authorList>
            <person name="Kallberg Y."/>
            <person name="Tangrot J."/>
            <person name="Rosling A."/>
        </authorList>
    </citation>
    <scope>NUCLEOTIDE SEQUENCE</scope>
    <source>
        <strain evidence="1">UK204</strain>
    </source>
</reference>
<comment type="caution">
    <text evidence="1">The sequence shown here is derived from an EMBL/GenBank/DDBJ whole genome shotgun (WGS) entry which is preliminary data.</text>
</comment>
<dbReference type="OrthoDB" id="2387761at2759"/>
<accession>A0A9N9IWR1</accession>
<dbReference type="EMBL" id="CAJVPQ010017941">
    <property type="protein sequence ID" value="CAG8749770.1"/>
    <property type="molecule type" value="Genomic_DNA"/>
</dbReference>
<gene>
    <name evidence="1" type="ORF">FCALED_LOCUS16228</name>
</gene>
<evidence type="ECO:0000313" key="1">
    <source>
        <dbReference type="EMBL" id="CAG8749770.1"/>
    </source>
</evidence>
<protein>
    <submittedName>
        <fullName evidence="1">14917_t:CDS:1</fullName>
    </submittedName>
</protein>
<keyword evidence="2" id="KW-1185">Reference proteome</keyword>
<dbReference type="Proteomes" id="UP000789570">
    <property type="component" value="Unassembled WGS sequence"/>
</dbReference>
<organism evidence="1 2">
    <name type="scientific">Funneliformis caledonium</name>
    <dbReference type="NCBI Taxonomy" id="1117310"/>
    <lineage>
        <taxon>Eukaryota</taxon>
        <taxon>Fungi</taxon>
        <taxon>Fungi incertae sedis</taxon>
        <taxon>Mucoromycota</taxon>
        <taxon>Glomeromycotina</taxon>
        <taxon>Glomeromycetes</taxon>
        <taxon>Glomerales</taxon>
        <taxon>Glomeraceae</taxon>
        <taxon>Funneliformis</taxon>
    </lineage>
</organism>
<proteinExistence type="predicted"/>
<sequence length="235" mass="27167">KTKCYEYFYCKSSEWSIQGFLDECKLESLKIKIDCYIKCLKTIVNSGKGKRRETAQALFDRYRKANIQGTDDLLDCLIFKTTSRLNTSPIRHSNKRTSEHRSAPVYVHNPSFGIRNINGGTGNIEGGIFSRLFISNRSNQKKDDYDESDKIDNFFKSSSKKKSSKLFFQRERQGQFHIETNCSDAESEAHDFISKLSDENDDLEYKPSDVEDPSLLLTSSQFTRFDKSYAKMKET</sequence>